<dbReference type="EMBL" id="GBRH01237608">
    <property type="protein sequence ID" value="JAD60287.1"/>
    <property type="molecule type" value="Transcribed_RNA"/>
</dbReference>
<dbReference type="AlphaFoldDB" id="A0A0A9BLY9"/>
<reference evidence="1" key="2">
    <citation type="journal article" date="2015" name="Data Brief">
        <title>Shoot transcriptome of the giant reed, Arundo donax.</title>
        <authorList>
            <person name="Barrero R.A."/>
            <person name="Guerrero F.D."/>
            <person name="Moolhuijzen P."/>
            <person name="Goolsby J.A."/>
            <person name="Tidwell J."/>
            <person name="Bellgard S.E."/>
            <person name="Bellgard M.I."/>
        </authorList>
    </citation>
    <scope>NUCLEOTIDE SEQUENCE</scope>
    <source>
        <tissue evidence="1">Shoot tissue taken approximately 20 cm above the soil surface</tissue>
    </source>
</reference>
<accession>A0A0A9BLY9</accession>
<evidence type="ECO:0000313" key="1">
    <source>
        <dbReference type="EMBL" id="JAD60287.1"/>
    </source>
</evidence>
<reference evidence="1" key="1">
    <citation type="submission" date="2014-09" db="EMBL/GenBank/DDBJ databases">
        <authorList>
            <person name="Magalhaes I.L.F."/>
            <person name="Oliveira U."/>
            <person name="Santos F.R."/>
            <person name="Vidigal T.H.D.A."/>
            <person name="Brescovit A.D."/>
            <person name="Santos A.J."/>
        </authorList>
    </citation>
    <scope>NUCLEOTIDE SEQUENCE</scope>
    <source>
        <tissue evidence="1">Shoot tissue taken approximately 20 cm above the soil surface</tissue>
    </source>
</reference>
<name>A0A0A9BLY9_ARUDO</name>
<organism evidence="1">
    <name type="scientific">Arundo donax</name>
    <name type="common">Giant reed</name>
    <name type="synonym">Donax arundinaceus</name>
    <dbReference type="NCBI Taxonomy" id="35708"/>
    <lineage>
        <taxon>Eukaryota</taxon>
        <taxon>Viridiplantae</taxon>
        <taxon>Streptophyta</taxon>
        <taxon>Embryophyta</taxon>
        <taxon>Tracheophyta</taxon>
        <taxon>Spermatophyta</taxon>
        <taxon>Magnoliopsida</taxon>
        <taxon>Liliopsida</taxon>
        <taxon>Poales</taxon>
        <taxon>Poaceae</taxon>
        <taxon>PACMAD clade</taxon>
        <taxon>Arundinoideae</taxon>
        <taxon>Arundineae</taxon>
        <taxon>Arundo</taxon>
    </lineage>
</organism>
<sequence>MTPEHKGKEVVYKECRRSNGSSHKYYFFNSCNQNSIYNPE</sequence>
<proteinExistence type="predicted"/>
<protein>
    <submittedName>
        <fullName evidence="1">Uncharacterized protein</fullName>
    </submittedName>
</protein>